<gene>
    <name evidence="8" type="ORF">SI7747_UN021569</name>
</gene>
<feature type="region of interest" description="Disordered" evidence="6">
    <location>
        <begin position="42"/>
        <end position="75"/>
    </location>
</feature>
<protein>
    <recommendedName>
        <fullName evidence="7">DUF642 domain-containing protein</fullName>
    </recommendedName>
</protein>
<dbReference type="EMBL" id="CACRZD030000255">
    <property type="protein sequence ID" value="CAA6675227.1"/>
    <property type="molecule type" value="Genomic_DNA"/>
</dbReference>
<feature type="region of interest" description="Disordered" evidence="6">
    <location>
        <begin position="166"/>
        <end position="189"/>
    </location>
</feature>
<feature type="domain" description="DUF642" evidence="7">
    <location>
        <begin position="1"/>
        <end position="46"/>
    </location>
</feature>
<sequence>MLLVRAEGAFAVRLGNEASIRQKRRTSGMYYAITFSAARTCAQEEKPERHGGSGLRAPHPSSSLSSTTPALRKTPPCGPLIDSIAIKELYPPALTTNLLKNGISRKAPTSSPTTTTVLFPYGWVESLKAVKYIDAAHFSVPQGQRAVELVAGRGSALRRWSAPCLASSTPSASPSATPATPARGRWWEPRRRGYRQGPLPVKGKGGFKKAVLRFTAAEHRTRVMFFSTFYHTRSDDLSSLLRPGGRRRAAAQRPLPPRRVGGGGRLSESCPFLYICLSWDWFRGRRRMAGGVSPFEKDKRVKDLYFVFSESKISALLGP</sequence>
<keyword evidence="5" id="KW-0325">Glycoprotein</keyword>
<evidence type="ECO:0000256" key="1">
    <source>
        <dbReference type="ARBA" id="ARBA00004196"/>
    </source>
</evidence>
<dbReference type="PANTHER" id="PTHR31265:SF3">
    <property type="entry name" value="OS02G0205200 PROTEIN"/>
    <property type="match status" value="1"/>
</dbReference>
<evidence type="ECO:0000256" key="6">
    <source>
        <dbReference type="SAM" id="MobiDB-lite"/>
    </source>
</evidence>
<name>A0ABN7EBD9_SPIIN</name>
<evidence type="ECO:0000313" key="9">
    <source>
        <dbReference type="Proteomes" id="UP001189122"/>
    </source>
</evidence>
<evidence type="ECO:0000259" key="7">
    <source>
        <dbReference type="Pfam" id="PF04862"/>
    </source>
</evidence>
<evidence type="ECO:0000256" key="4">
    <source>
        <dbReference type="ARBA" id="ARBA00022729"/>
    </source>
</evidence>
<dbReference type="Proteomes" id="UP001189122">
    <property type="component" value="Unassembled WGS sequence"/>
</dbReference>
<evidence type="ECO:0000313" key="8">
    <source>
        <dbReference type="EMBL" id="CAA6675227.1"/>
    </source>
</evidence>
<feature type="compositionally biased region" description="Low complexity" evidence="6">
    <location>
        <begin position="55"/>
        <end position="72"/>
    </location>
</feature>
<keyword evidence="4" id="KW-0732">Signal</keyword>
<feature type="compositionally biased region" description="Low complexity" evidence="6">
    <location>
        <begin position="166"/>
        <end position="182"/>
    </location>
</feature>
<keyword evidence="3" id="KW-0964">Secreted</keyword>
<proteinExistence type="predicted"/>
<comment type="caution">
    <text evidence="8">The sequence shown here is derived from an EMBL/GenBank/DDBJ whole genome shotgun (WGS) entry which is preliminary data.</text>
</comment>
<keyword evidence="9" id="KW-1185">Reference proteome</keyword>
<dbReference type="InterPro" id="IPR052437">
    <property type="entry name" value="Pectin_Meth_Modulator"/>
</dbReference>
<dbReference type="InterPro" id="IPR006946">
    <property type="entry name" value="DGR2-like_dom"/>
</dbReference>
<dbReference type="Pfam" id="PF04862">
    <property type="entry name" value="DUF642"/>
    <property type="match status" value="1"/>
</dbReference>
<feature type="compositionally biased region" description="Basic and acidic residues" evidence="6">
    <location>
        <begin position="42"/>
        <end position="51"/>
    </location>
</feature>
<evidence type="ECO:0000256" key="3">
    <source>
        <dbReference type="ARBA" id="ARBA00022525"/>
    </source>
</evidence>
<reference evidence="9" key="1">
    <citation type="journal article" date="2020" name="Sci. Rep.">
        <title>Chromosome-scale genome assembly for the duckweed Spirodela intermedia, integrating cytogenetic maps, PacBio and Oxford Nanopore libraries.</title>
        <authorList>
            <person name="Hoang P.T.N."/>
            <person name="Fiebig A."/>
            <person name="Novak P."/>
            <person name="Macas J."/>
            <person name="Cao H.X."/>
            <person name="Stepanenko A."/>
            <person name="Chen G."/>
            <person name="Borisjuk N."/>
            <person name="Scholz U."/>
            <person name="Schubert I."/>
        </authorList>
    </citation>
    <scope>NUCLEOTIDE SEQUENCE [LARGE SCALE GENOMIC DNA]</scope>
</reference>
<evidence type="ECO:0000256" key="5">
    <source>
        <dbReference type="ARBA" id="ARBA00023180"/>
    </source>
</evidence>
<evidence type="ECO:0000256" key="2">
    <source>
        <dbReference type="ARBA" id="ARBA00004613"/>
    </source>
</evidence>
<accession>A0ABN7EBD9</accession>
<dbReference type="PANTHER" id="PTHR31265">
    <property type="entry name" value="OS02G0527500 PROTEIN-RELATED"/>
    <property type="match status" value="1"/>
</dbReference>
<organism evidence="8 9">
    <name type="scientific">Spirodela intermedia</name>
    <name type="common">Intermediate duckweed</name>
    <dbReference type="NCBI Taxonomy" id="51605"/>
    <lineage>
        <taxon>Eukaryota</taxon>
        <taxon>Viridiplantae</taxon>
        <taxon>Streptophyta</taxon>
        <taxon>Embryophyta</taxon>
        <taxon>Tracheophyta</taxon>
        <taxon>Spermatophyta</taxon>
        <taxon>Magnoliopsida</taxon>
        <taxon>Liliopsida</taxon>
        <taxon>Araceae</taxon>
        <taxon>Lemnoideae</taxon>
        <taxon>Spirodela</taxon>
    </lineage>
</organism>
<comment type="subcellular location">
    <subcellularLocation>
        <location evidence="1">Cell envelope</location>
    </subcellularLocation>
    <subcellularLocation>
        <location evidence="2">Secreted</location>
    </subcellularLocation>
</comment>